<keyword evidence="2" id="KW-0489">Methyltransferase</keyword>
<protein>
    <submittedName>
        <fullName evidence="2">Methyltransferase domain-containing protein</fullName>
    </submittedName>
</protein>
<dbReference type="GO" id="GO:0008168">
    <property type="term" value="F:methyltransferase activity"/>
    <property type="evidence" value="ECO:0007669"/>
    <property type="project" value="UniProtKB-KW"/>
</dbReference>
<comment type="caution">
    <text evidence="2">The sequence shown here is derived from an EMBL/GenBank/DDBJ whole genome shotgun (WGS) entry which is preliminary data.</text>
</comment>
<organism evidence="2 3">
    <name type="scientific">Methylobacillus methanolivorans</name>
    <dbReference type="NCBI Taxonomy" id="1848927"/>
    <lineage>
        <taxon>Bacteria</taxon>
        <taxon>Pseudomonadati</taxon>
        <taxon>Pseudomonadota</taxon>
        <taxon>Betaproteobacteria</taxon>
        <taxon>Nitrosomonadales</taxon>
        <taxon>Methylophilaceae</taxon>
        <taxon>Methylobacillus</taxon>
    </lineage>
</organism>
<gene>
    <name evidence="2" type="ORF">ACIKP9_03265</name>
</gene>
<evidence type="ECO:0000313" key="2">
    <source>
        <dbReference type="EMBL" id="MFJ5445238.1"/>
    </source>
</evidence>
<sequence>MSTEKQEEWLASPLGQYLQEQEQALFDRVVHDIFGFHAMQFGMLGMPLLRHCRIPFQFNADVDHGVIQCASHQLPIQADSLDLLLLPHALDFSEHPHQTLREAARVLVAEGHIVITGFNPVSTWGLRRLANDTDDYPWDANFLSLMRVKDWLTLLDFEIIELKMACHMPPLRNSSGQGRLSAIERLGSRFWPLMGGVYFVLAKKRVIGMRLIKPAWNKSKLKAGLLPTPTQRTDIQKKHE</sequence>
<proteinExistence type="predicted"/>
<dbReference type="EMBL" id="JBIWXY010000001">
    <property type="protein sequence ID" value="MFJ5445238.1"/>
    <property type="molecule type" value="Genomic_DNA"/>
</dbReference>
<evidence type="ECO:0000313" key="3">
    <source>
        <dbReference type="Proteomes" id="UP001617669"/>
    </source>
</evidence>
<dbReference type="Proteomes" id="UP001617669">
    <property type="component" value="Unassembled WGS sequence"/>
</dbReference>
<name>A0ABW8GIR6_9PROT</name>
<reference evidence="2 3" key="1">
    <citation type="submission" date="2024-11" db="EMBL/GenBank/DDBJ databases">
        <authorList>
            <person name="Kaparullina E.N."/>
            <person name="Delegan Y.A."/>
            <person name="Doronina N.V."/>
        </authorList>
    </citation>
    <scope>NUCLEOTIDE SEQUENCE [LARGE SCALE GENOMIC DNA]</scope>
    <source>
        <strain evidence="2 3">7sh_L</strain>
    </source>
</reference>
<dbReference type="SUPFAM" id="SSF53335">
    <property type="entry name" value="S-adenosyl-L-methionine-dependent methyltransferases"/>
    <property type="match status" value="1"/>
</dbReference>
<evidence type="ECO:0000259" key="1">
    <source>
        <dbReference type="Pfam" id="PF08241"/>
    </source>
</evidence>
<keyword evidence="3" id="KW-1185">Reference proteome</keyword>
<dbReference type="InterPro" id="IPR029063">
    <property type="entry name" value="SAM-dependent_MTases_sf"/>
</dbReference>
<keyword evidence="2" id="KW-0808">Transferase</keyword>
<dbReference type="RefSeq" id="WP_400879230.1">
    <property type="nucleotide sequence ID" value="NZ_JBIWXY010000001.1"/>
</dbReference>
<dbReference type="InterPro" id="IPR013216">
    <property type="entry name" value="Methyltransf_11"/>
</dbReference>
<dbReference type="GO" id="GO:0032259">
    <property type="term" value="P:methylation"/>
    <property type="evidence" value="ECO:0007669"/>
    <property type="project" value="UniProtKB-KW"/>
</dbReference>
<dbReference type="Pfam" id="PF08241">
    <property type="entry name" value="Methyltransf_11"/>
    <property type="match status" value="1"/>
</dbReference>
<feature type="domain" description="Methyltransferase type 11" evidence="1">
    <location>
        <begin position="66"/>
        <end position="115"/>
    </location>
</feature>
<accession>A0ABW8GIR6</accession>
<dbReference type="Gene3D" id="3.40.50.150">
    <property type="entry name" value="Vaccinia Virus protein VP39"/>
    <property type="match status" value="1"/>
</dbReference>